<gene>
    <name evidence="2" type="ORF">ACFFJ3_07360</name>
</gene>
<evidence type="ECO:0000313" key="2">
    <source>
        <dbReference type="EMBL" id="MFC0226318.1"/>
    </source>
</evidence>
<dbReference type="EMBL" id="JBHLXG010000005">
    <property type="protein sequence ID" value="MFC0226318.1"/>
    <property type="molecule type" value="Genomic_DNA"/>
</dbReference>
<sequence>MLQRQIYMEKITNKLAVLAHKVELQTSLNLTDINIHAEFFFCELLNLVFDLSLVNANTIKANAKAIDLIDFDNRFAIQVTSTSDFKKIKHTIDGFISTDNINKIDRLVVLMLTKKKKYHAKTYGSNFTISIKDDIWDYTDIIKAINALMIDKIKKIHDYLEFQIPEKNNKAGIPKEVNTILGMIKILSIEDHPMIGNGFLDEPDPQKKINKRFSDYADYLMGIYVSLISTYAGILAEISSQSDAGTLNINKISAYLKRFSDANLDECEGDPVKALNKMTEYYAEKLIADGIDYDDSAIQYYLIDNMVRCNVFPNKVSSIC</sequence>
<dbReference type="Pfam" id="PF21941">
    <property type="entry name" value="SMEK_N"/>
    <property type="match status" value="1"/>
</dbReference>
<dbReference type="Proteomes" id="UP001589792">
    <property type="component" value="Unassembled WGS sequence"/>
</dbReference>
<dbReference type="RefSeq" id="WP_380674017.1">
    <property type="nucleotide sequence ID" value="NZ_CP173186.1"/>
</dbReference>
<accession>A0ABV6EBD9</accession>
<name>A0ABV6EBD9_9GAMM</name>
<feature type="domain" description="SMEK" evidence="1">
    <location>
        <begin position="10"/>
        <end position="146"/>
    </location>
</feature>
<evidence type="ECO:0000313" key="3">
    <source>
        <dbReference type="Proteomes" id="UP001589792"/>
    </source>
</evidence>
<dbReference type="NCBIfam" id="NF033859">
    <property type="entry name" value="SMEK_N"/>
    <property type="match status" value="1"/>
</dbReference>
<evidence type="ECO:0000259" key="1">
    <source>
        <dbReference type="Pfam" id="PF21941"/>
    </source>
</evidence>
<organism evidence="2 3">
    <name type="scientific">Serratia aquatilis</name>
    <dbReference type="NCBI Taxonomy" id="1737515"/>
    <lineage>
        <taxon>Bacteria</taxon>
        <taxon>Pseudomonadati</taxon>
        <taxon>Pseudomonadota</taxon>
        <taxon>Gammaproteobacteria</taxon>
        <taxon>Enterobacterales</taxon>
        <taxon>Yersiniaceae</taxon>
        <taxon>Serratia</taxon>
    </lineage>
</organism>
<keyword evidence="3" id="KW-1185">Reference proteome</keyword>
<dbReference type="InterPro" id="IPR047740">
    <property type="entry name" value="SMEK_dom"/>
</dbReference>
<proteinExistence type="predicted"/>
<reference evidence="2 3" key="1">
    <citation type="submission" date="2024-09" db="EMBL/GenBank/DDBJ databases">
        <authorList>
            <person name="Sun Q."/>
            <person name="Mori K."/>
        </authorList>
    </citation>
    <scope>NUCLEOTIDE SEQUENCE [LARGE SCALE GENOMIC DNA]</scope>
    <source>
        <strain evidence="2 3">CCM 8626</strain>
    </source>
</reference>
<protein>
    <submittedName>
        <fullName evidence="2">SMEK domain-containing protein</fullName>
    </submittedName>
</protein>
<comment type="caution">
    <text evidence="2">The sequence shown here is derived from an EMBL/GenBank/DDBJ whole genome shotgun (WGS) entry which is preliminary data.</text>
</comment>